<dbReference type="InterPro" id="IPR006565">
    <property type="entry name" value="BTP"/>
</dbReference>
<gene>
    <name evidence="10" type="ORF">KHLLAP_LOCUS3516</name>
</gene>
<dbReference type="PANTHER" id="PTHR46469:SF1">
    <property type="entry name" value="TRANSCRIPTION INITIATION FACTOR TFIID SUBUNIT 8"/>
    <property type="match status" value="1"/>
</dbReference>
<dbReference type="Pfam" id="PF07524">
    <property type="entry name" value="Bromo_TP"/>
    <property type="match status" value="1"/>
</dbReference>
<sequence>MEGVSRKRPSPNEEGHDHQARSKRQRTMAPEAESTAIPAFSAVNRPTAEDLGRDGLRRSIALTLKQVGFDSASKDALEGFTETVDTYITGFVEQLMRTANAARRVDPTPVDFESILHQHNVPLSSLKPHLKNPVPKEQLEPALYDPITEDVGRLLQSSRLFLGDELDGKAEKEEKAWIPKSFPDFPSKHSYKYTPVEETARDTQSKRAEAAADARKGEMALRRIDRAAKISRQKELKEVAQRNPLIKQRHEAWEDLMKNLVPARGGVSGATEMADHSTIVNAAAKYGRKEVPRTSRRAPVDNQG</sequence>
<evidence type="ECO:0000256" key="6">
    <source>
        <dbReference type="ARBA" id="ARBA00023242"/>
    </source>
</evidence>
<dbReference type="GO" id="GO:0046982">
    <property type="term" value="F:protein heterodimerization activity"/>
    <property type="evidence" value="ECO:0007669"/>
    <property type="project" value="InterPro"/>
</dbReference>
<dbReference type="GO" id="GO:0006367">
    <property type="term" value="P:transcription initiation at RNA polymerase II promoter"/>
    <property type="evidence" value="ECO:0007669"/>
    <property type="project" value="TreeGrafter"/>
</dbReference>
<proteinExistence type="inferred from homology"/>
<dbReference type="Gene3D" id="1.10.20.10">
    <property type="entry name" value="Histone, subunit A"/>
    <property type="match status" value="1"/>
</dbReference>
<feature type="domain" description="Transcription factor TFIID subunit 8 C-terminal" evidence="9">
    <location>
        <begin position="177"/>
        <end position="223"/>
    </location>
</feature>
<keyword evidence="5" id="KW-0804">Transcription</keyword>
<dbReference type="InterPro" id="IPR009072">
    <property type="entry name" value="Histone-fold"/>
</dbReference>
<dbReference type="EMBL" id="CAUWAG010000004">
    <property type="protein sequence ID" value="CAJ2503048.1"/>
    <property type="molecule type" value="Genomic_DNA"/>
</dbReference>
<dbReference type="CDD" id="cd00076">
    <property type="entry name" value="HFD_SF"/>
    <property type="match status" value="1"/>
</dbReference>
<evidence type="ECO:0000256" key="5">
    <source>
        <dbReference type="ARBA" id="ARBA00023163"/>
    </source>
</evidence>
<dbReference type="CDD" id="cd08049">
    <property type="entry name" value="TAF8"/>
    <property type="match status" value="1"/>
</dbReference>
<keyword evidence="4" id="KW-0805">Transcription regulation</keyword>
<feature type="region of interest" description="Disordered" evidence="7">
    <location>
        <begin position="1"/>
        <end position="50"/>
    </location>
</feature>
<feature type="region of interest" description="Disordered" evidence="7">
    <location>
        <begin position="285"/>
        <end position="304"/>
    </location>
</feature>
<evidence type="ECO:0000259" key="9">
    <source>
        <dbReference type="Pfam" id="PF10406"/>
    </source>
</evidence>
<dbReference type="Pfam" id="PF10406">
    <property type="entry name" value="TAF8_C"/>
    <property type="match status" value="1"/>
</dbReference>
<name>A0AAI8VDT3_9PEZI</name>
<evidence type="ECO:0000259" key="8">
    <source>
        <dbReference type="Pfam" id="PF07524"/>
    </source>
</evidence>
<feature type="domain" description="Bromodomain associated" evidence="8">
    <location>
        <begin position="51"/>
        <end position="118"/>
    </location>
</feature>
<evidence type="ECO:0000256" key="1">
    <source>
        <dbReference type="ARBA" id="ARBA00004123"/>
    </source>
</evidence>
<reference evidence="10" key="1">
    <citation type="submission" date="2023-10" db="EMBL/GenBank/DDBJ databases">
        <authorList>
            <person name="Hackl T."/>
        </authorList>
    </citation>
    <scope>NUCLEOTIDE SEQUENCE</scope>
</reference>
<protein>
    <recommendedName>
        <fullName evidence="3">Transcription initiation factor TFIID subunit 8</fullName>
    </recommendedName>
</protein>
<comment type="similarity">
    <text evidence="2">Belongs to the TAF8 family.</text>
</comment>
<evidence type="ECO:0000256" key="2">
    <source>
        <dbReference type="ARBA" id="ARBA00008767"/>
    </source>
</evidence>
<dbReference type="InterPro" id="IPR037818">
    <property type="entry name" value="TAF8"/>
</dbReference>
<dbReference type="InterPro" id="IPR019473">
    <property type="entry name" value="TFIID_su8_C"/>
</dbReference>
<dbReference type="GO" id="GO:0005669">
    <property type="term" value="C:transcription factor TFIID complex"/>
    <property type="evidence" value="ECO:0007669"/>
    <property type="project" value="InterPro"/>
</dbReference>
<dbReference type="PANTHER" id="PTHR46469">
    <property type="entry name" value="TRANSCRIPTION INITIATION FACTOR TFIID SUBUNIT 8"/>
    <property type="match status" value="1"/>
</dbReference>
<evidence type="ECO:0000313" key="11">
    <source>
        <dbReference type="Proteomes" id="UP001295740"/>
    </source>
</evidence>
<feature type="compositionally biased region" description="Basic and acidic residues" evidence="7">
    <location>
        <begin position="10"/>
        <end position="20"/>
    </location>
</feature>
<organism evidence="10 11">
    <name type="scientific">Anthostomella pinea</name>
    <dbReference type="NCBI Taxonomy" id="933095"/>
    <lineage>
        <taxon>Eukaryota</taxon>
        <taxon>Fungi</taxon>
        <taxon>Dikarya</taxon>
        <taxon>Ascomycota</taxon>
        <taxon>Pezizomycotina</taxon>
        <taxon>Sordariomycetes</taxon>
        <taxon>Xylariomycetidae</taxon>
        <taxon>Xylariales</taxon>
        <taxon>Xylariaceae</taxon>
        <taxon>Anthostomella</taxon>
    </lineage>
</organism>
<accession>A0AAI8VDT3</accession>
<keyword evidence="11" id="KW-1185">Reference proteome</keyword>
<evidence type="ECO:0000313" key="10">
    <source>
        <dbReference type="EMBL" id="CAJ2503048.1"/>
    </source>
</evidence>
<dbReference type="Proteomes" id="UP001295740">
    <property type="component" value="Unassembled WGS sequence"/>
</dbReference>
<evidence type="ECO:0000256" key="7">
    <source>
        <dbReference type="SAM" id="MobiDB-lite"/>
    </source>
</evidence>
<keyword evidence="6" id="KW-0539">Nucleus</keyword>
<evidence type="ECO:0000256" key="4">
    <source>
        <dbReference type="ARBA" id="ARBA00023015"/>
    </source>
</evidence>
<comment type="subcellular location">
    <subcellularLocation>
        <location evidence="1">Nucleus</location>
    </subcellularLocation>
</comment>
<evidence type="ECO:0000256" key="3">
    <source>
        <dbReference type="ARBA" id="ARBA00017307"/>
    </source>
</evidence>
<dbReference type="AlphaFoldDB" id="A0AAI8VDT3"/>
<comment type="caution">
    <text evidence="10">The sequence shown here is derived from an EMBL/GenBank/DDBJ whole genome shotgun (WGS) entry which is preliminary data.</text>
</comment>